<accession>A0ABU7KAX3</accession>
<evidence type="ECO:0000313" key="1">
    <source>
        <dbReference type="EMBL" id="MEE2039172.1"/>
    </source>
</evidence>
<sequence>MHAQERHDALTQLARGLKPLGASPAPGDLTVMQTRRDIDTDIADLEEAVRERVAPQVRGAATTNRRIGNIIKLFPKVGAVDDLMTHVLAEAYRLRARARWALGDFGEVRRLTARCPYCGAKSLRELADRGVVTCSNTACWCDDPACPCDDETAPRRHQWHATQWHTITEGISA</sequence>
<protein>
    <recommendedName>
        <fullName evidence="3">Transposase</fullName>
    </recommendedName>
</protein>
<dbReference type="RefSeq" id="WP_330092951.1">
    <property type="nucleotide sequence ID" value="NZ_JAUZMY010000018.1"/>
</dbReference>
<gene>
    <name evidence="1" type="ORF">Q8791_18315</name>
</gene>
<evidence type="ECO:0008006" key="3">
    <source>
        <dbReference type="Google" id="ProtNLM"/>
    </source>
</evidence>
<comment type="caution">
    <text evidence="1">The sequence shown here is derived from an EMBL/GenBank/DDBJ whole genome shotgun (WGS) entry which is preliminary data.</text>
</comment>
<name>A0ABU7KAX3_9ACTN</name>
<reference evidence="1 2" key="1">
    <citation type="submission" date="2023-08" db="EMBL/GenBank/DDBJ databases">
        <authorList>
            <person name="Girao M."/>
            <person name="Carvalho M.F."/>
        </authorList>
    </citation>
    <scope>NUCLEOTIDE SEQUENCE [LARGE SCALE GENOMIC DNA]</scope>
    <source>
        <strain evidence="1 2">CT-R113</strain>
    </source>
</reference>
<dbReference type="Proteomes" id="UP001356095">
    <property type="component" value="Unassembled WGS sequence"/>
</dbReference>
<organism evidence="1 2">
    <name type="scientific">Nocardiopsis codii</name>
    <dbReference type="NCBI Taxonomy" id="3065942"/>
    <lineage>
        <taxon>Bacteria</taxon>
        <taxon>Bacillati</taxon>
        <taxon>Actinomycetota</taxon>
        <taxon>Actinomycetes</taxon>
        <taxon>Streptosporangiales</taxon>
        <taxon>Nocardiopsidaceae</taxon>
        <taxon>Nocardiopsis</taxon>
    </lineage>
</organism>
<keyword evidence="2" id="KW-1185">Reference proteome</keyword>
<dbReference type="EMBL" id="JAUZMY010000018">
    <property type="protein sequence ID" value="MEE2039172.1"/>
    <property type="molecule type" value="Genomic_DNA"/>
</dbReference>
<evidence type="ECO:0000313" key="2">
    <source>
        <dbReference type="Proteomes" id="UP001356095"/>
    </source>
</evidence>
<proteinExistence type="predicted"/>